<dbReference type="RefSeq" id="WP_115491239.1">
    <property type="nucleotide sequence ID" value="NZ_JACHWW010000001.1"/>
</dbReference>
<sequence>MADTLLDADNAPIHFSEEFRRAKRNALFWASTTILFALGTAAIDGRLELKAIIEGVSFPSGLLTTICFLATSYMLFGYRRAEKRLLNFHTPFAIELAMGDAAEQSRVLADRLRKYNEMVAQRIETFRPAVESVRAYLDDFETGWLRKISSEFVQNPWRDATTTIPPPRTVAMMSDEQRANAYTAWAHQLQERLSQTESSARAFLNEKLAAVERGLGEATNQIRQIEIQQVEITDTDVAGISAEFVLAAERMQGFAANIGKVERRWFTGFDRGIVWGLGSLALILAVVRLVAPDALAAGVDFFFASEQYAPAGPASLPPPATTVSSTPR</sequence>
<evidence type="ECO:0000313" key="3">
    <source>
        <dbReference type="EMBL" id="RDS77016.1"/>
    </source>
</evidence>
<dbReference type="EMBL" id="QRBB01000001">
    <property type="protein sequence ID" value="RDS77016.1"/>
    <property type="molecule type" value="Genomic_DNA"/>
</dbReference>
<evidence type="ECO:0000256" key="1">
    <source>
        <dbReference type="SAM" id="Coils"/>
    </source>
</evidence>
<protein>
    <submittedName>
        <fullName evidence="3">Uncharacterized protein</fullName>
    </submittedName>
</protein>
<gene>
    <name evidence="3" type="ORF">DL238_04925</name>
</gene>
<keyword evidence="2" id="KW-0812">Transmembrane</keyword>
<keyword evidence="2" id="KW-0472">Membrane</keyword>
<dbReference type="OrthoDB" id="9794709at2"/>
<evidence type="ECO:0000313" key="4">
    <source>
        <dbReference type="Proteomes" id="UP000254101"/>
    </source>
</evidence>
<reference evidence="3 4" key="1">
    <citation type="submission" date="2018-07" db="EMBL/GenBank/DDBJ databases">
        <title>Erythrobacter nanhaiensis sp. nov., a novel member of the genus Erythrobacter isolated from the South China Sea.</title>
        <authorList>
            <person name="Chen X."/>
            <person name="Liu J."/>
        </authorList>
    </citation>
    <scope>NUCLEOTIDE SEQUENCE [LARGE SCALE GENOMIC DNA]</scope>
    <source>
        <strain evidence="3 4">S-5</strain>
    </source>
</reference>
<accession>A0A395LJ33</accession>
<evidence type="ECO:0000256" key="2">
    <source>
        <dbReference type="SAM" id="Phobius"/>
    </source>
</evidence>
<dbReference type="AlphaFoldDB" id="A0A395LJ33"/>
<dbReference type="Proteomes" id="UP000254101">
    <property type="component" value="Unassembled WGS sequence"/>
</dbReference>
<feature type="transmembrane region" description="Helical" evidence="2">
    <location>
        <begin position="272"/>
        <end position="291"/>
    </location>
</feature>
<organism evidence="3 4">
    <name type="scientific">Alteriqipengyuania lutimaris</name>
    <dbReference type="NCBI Taxonomy" id="1538146"/>
    <lineage>
        <taxon>Bacteria</taxon>
        <taxon>Pseudomonadati</taxon>
        <taxon>Pseudomonadota</taxon>
        <taxon>Alphaproteobacteria</taxon>
        <taxon>Sphingomonadales</taxon>
        <taxon>Erythrobacteraceae</taxon>
        <taxon>Alteriqipengyuania</taxon>
    </lineage>
</organism>
<name>A0A395LJ33_9SPHN</name>
<proteinExistence type="predicted"/>
<keyword evidence="2" id="KW-1133">Transmembrane helix</keyword>
<comment type="caution">
    <text evidence="3">The sequence shown here is derived from an EMBL/GenBank/DDBJ whole genome shotgun (WGS) entry which is preliminary data.</text>
</comment>
<feature type="transmembrane region" description="Helical" evidence="2">
    <location>
        <begin position="55"/>
        <end position="76"/>
    </location>
</feature>
<feature type="coiled-coil region" evidence="1">
    <location>
        <begin position="186"/>
        <end position="228"/>
    </location>
</feature>
<feature type="transmembrane region" description="Helical" evidence="2">
    <location>
        <begin position="26"/>
        <end position="43"/>
    </location>
</feature>
<keyword evidence="4" id="KW-1185">Reference proteome</keyword>
<keyword evidence="1" id="KW-0175">Coiled coil</keyword>